<dbReference type="EMBL" id="MU157881">
    <property type="protein sequence ID" value="KAF9525677.1"/>
    <property type="molecule type" value="Genomic_DNA"/>
</dbReference>
<comment type="caution">
    <text evidence="3">The sequence shown here is derived from an EMBL/GenBank/DDBJ whole genome shotgun (WGS) entry which is preliminary data.</text>
</comment>
<feature type="compositionally biased region" description="Polar residues" evidence="1">
    <location>
        <begin position="78"/>
        <end position="89"/>
    </location>
</feature>
<feature type="compositionally biased region" description="Basic and acidic residues" evidence="1">
    <location>
        <begin position="90"/>
        <end position="113"/>
    </location>
</feature>
<keyword evidence="2" id="KW-0812">Transmembrane</keyword>
<dbReference type="GO" id="GO:0005741">
    <property type="term" value="C:mitochondrial outer membrane"/>
    <property type="evidence" value="ECO:0007669"/>
    <property type="project" value="InterPro"/>
</dbReference>
<feature type="region of interest" description="Disordered" evidence="1">
    <location>
        <begin position="186"/>
        <end position="212"/>
    </location>
</feature>
<feature type="transmembrane region" description="Helical" evidence="2">
    <location>
        <begin position="231"/>
        <end position="254"/>
    </location>
</feature>
<keyword evidence="2" id="KW-1133">Transmembrane helix</keyword>
<dbReference type="OrthoDB" id="5529571at2759"/>
<feature type="compositionally biased region" description="Polar residues" evidence="1">
    <location>
        <begin position="156"/>
        <end position="169"/>
    </location>
</feature>
<dbReference type="GO" id="GO:0045040">
    <property type="term" value="P:protein insertion into mitochondrial outer membrane"/>
    <property type="evidence" value="ECO:0007669"/>
    <property type="project" value="TreeGrafter"/>
</dbReference>
<proteinExistence type="predicted"/>
<feature type="region of interest" description="Disordered" evidence="1">
    <location>
        <begin position="1"/>
        <end position="142"/>
    </location>
</feature>
<dbReference type="GO" id="GO:0070096">
    <property type="term" value="P:mitochondrial outer membrane translocase complex assembly"/>
    <property type="evidence" value="ECO:0007669"/>
    <property type="project" value="TreeGrafter"/>
</dbReference>
<organism evidence="3 4">
    <name type="scientific">Crepidotus variabilis</name>
    <dbReference type="NCBI Taxonomy" id="179855"/>
    <lineage>
        <taxon>Eukaryota</taxon>
        <taxon>Fungi</taxon>
        <taxon>Dikarya</taxon>
        <taxon>Basidiomycota</taxon>
        <taxon>Agaricomycotina</taxon>
        <taxon>Agaricomycetes</taxon>
        <taxon>Agaricomycetidae</taxon>
        <taxon>Agaricales</taxon>
        <taxon>Agaricineae</taxon>
        <taxon>Crepidotaceae</taxon>
        <taxon>Crepidotus</taxon>
    </lineage>
</organism>
<evidence type="ECO:0000313" key="3">
    <source>
        <dbReference type="EMBL" id="KAF9525677.1"/>
    </source>
</evidence>
<evidence type="ECO:0000256" key="2">
    <source>
        <dbReference type="SAM" id="Phobius"/>
    </source>
</evidence>
<dbReference type="Proteomes" id="UP000807306">
    <property type="component" value="Unassembled WGS sequence"/>
</dbReference>
<dbReference type="AlphaFoldDB" id="A0A9P6JLV8"/>
<dbReference type="PANTHER" id="PTHR28241">
    <property type="entry name" value="MITOCHONDRIAL IMPORT PROTEIN 1"/>
    <property type="match status" value="1"/>
</dbReference>
<sequence length="295" mass="31711">MADTETQANDILEAALDDAFSSPPSQAIQPDILQSEEALHVLGVPPQPVDLQGVPPAPPADDLSSSSTDETWKEDYETQLNSWRAQNAEQRAKAERERSKWEAIRAQEKEEAKKRKAAGIVDEPSAVPTGPHSGGESWEKVGAGGLSTVASSQLIDFDSGSQHPNPESHATTEELHKWEDVDPSISSSFPSLSMDTPPQPSQPRPESSGAHPPVSVTLSIFDTSLSTRTRVLAFVSSLAVNLCLPFVNGVMLGFGEIFAKNVVMGWLGWKVPGSVSSNVGLKNSARESSRRTFKS</sequence>
<name>A0A9P6JLV8_9AGAR</name>
<feature type="region of interest" description="Disordered" evidence="1">
    <location>
        <begin position="156"/>
        <end position="175"/>
    </location>
</feature>
<dbReference type="PANTHER" id="PTHR28241:SF1">
    <property type="entry name" value="MITOCHONDRIAL IMPORT PROTEIN 1"/>
    <property type="match status" value="1"/>
</dbReference>
<reference evidence="3" key="1">
    <citation type="submission" date="2020-11" db="EMBL/GenBank/DDBJ databases">
        <authorList>
            <consortium name="DOE Joint Genome Institute"/>
            <person name="Ahrendt S."/>
            <person name="Riley R."/>
            <person name="Andreopoulos W."/>
            <person name="Labutti K."/>
            <person name="Pangilinan J."/>
            <person name="Ruiz-Duenas F.J."/>
            <person name="Barrasa J.M."/>
            <person name="Sanchez-Garcia M."/>
            <person name="Camarero S."/>
            <person name="Miyauchi S."/>
            <person name="Serrano A."/>
            <person name="Linde D."/>
            <person name="Babiker R."/>
            <person name="Drula E."/>
            <person name="Ayuso-Fernandez I."/>
            <person name="Pacheco R."/>
            <person name="Padilla G."/>
            <person name="Ferreira P."/>
            <person name="Barriuso J."/>
            <person name="Kellner H."/>
            <person name="Castanera R."/>
            <person name="Alfaro M."/>
            <person name="Ramirez L."/>
            <person name="Pisabarro A.G."/>
            <person name="Kuo A."/>
            <person name="Tritt A."/>
            <person name="Lipzen A."/>
            <person name="He G."/>
            <person name="Yan M."/>
            <person name="Ng V."/>
            <person name="Cullen D."/>
            <person name="Martin F."/>
            <person name="Rosso M.-N."/>
            <person name="Henrissat B."/>
            <person name="Hibbett D."/>
            <person name="Martinez A.T."/>
            <person name="Grigoriev I.V."/>
        </authorList>
    </citation>
    <scope>NUCLEOTIDE SEQUENCE</scope>
    <source>
        <strain evidence="3">CBS 506.95</strain>
    </source>
</reference>
<keyword evidence="2" id="KW-0472">Membrane</keyword>
<dbReference type="Pfam" id="PF08219">
    <property type="entry name" value="TOM13"/>
    <property type="match status" value="1"/>
</dbReference>
<keyword evidence="4" id="KW-1185">Reference proteome</keyword>
<evidence type="ECO:0000313" key="4">
    <source>
        <dbReference type="Proteomes" id="UP000807306"/>
    </source>
</evidence>
<protein>
    <submittedName>
        <fullName evidence="3">Uncharacterized protein</fullName>
    </submittedName>
</protein>
<dbReference type="InterPro" id="IPR013262">
    <property type="entry name" value="OMP_MIM1/TOM13_mt"/>
</dbReference>
<gene>
    <name evidence="3" type="ORF">CPB83DRAFT_909021</name>
</gene>
<accession>A0A9P6JLV8</accession>
<evidence type="ECO:0000256" key="1">
    <source>
        <dbReference type="SAM" id="MobiDB-lite"/>
    </source>
</evidence>